<dbReference type="CDD" id="cd00093">
    <property type="entry name" value="HTH_XRE"/>
    <property type="match status" value="1"/>
</dbReference>
<evidence type="ECO:0000313" key="1">
    <source>
        <dbReference type="EMBL" id="HHV66147.1"/>
    </source>
</evidence>
<dbReference type="InterPro" id="IPR010982">
    <property type="entry name" value="Lambda_DNA-bd_dom_sf"/>
</dbReference>
<dbReference type="GO" id="GO:0003677">
    <property type="term" value="F:DNA binding"/>
    <property type="evidence" value="ECO:0007669"/>
    <property type="project" value="InterPro"/>
</dbReference>
<organism evidence="1 2">
    <name type="scientific">Brucella intermedia</name>
    <dbReference type="NCBI Taxonomy" id="94625"/>
    <lineage>
        <taxon>Bacteria</taxon>
        <taxon>Pseudomonadati</taxon>
        <taxon>Pseudomonadota</taxon>
        <taxon>Alphaproteobacteria</taxon>
        <taxon>Hyphomicrobiales</taxon>
        <taxon>Brucellaceae</taxon>
        <taxon>Brucella/Ochrobactrum group</taxon>
        <taxon>Brucella</taxon>
    </lineage>
</organism>
<accession>A0A7V6P810</accession>
<dbReference type="Proteomes" id="UP000551563">
    <property type="component" value="Unassembled WGS sequence"/>
</dbReference>
<comment type="caution">
    <text evidence="1">The sequence shown here is derived from an EMBL/GenBank/DDBJ whole genome shotgun (WGS) entry which is preliminary data.</text>
</comment>
<proteinExistence type="predicted"/>
<dbReference type="EMBL" id="DUMN01000021">
    <property type="protein sequence ID" value="HHV66147.1"/>
    <property type="molecule type" value="Genomic_DNA"/>
</dbReference>
<protein>
    <submittedName>
        <fullName evidence="1">Transcriptional regulator</fullName>
    </submittedName>
</protein>
<sequence length="73" mass="7868">MNTLQLYLDETGERISAFAERIGRSPSTLTRALSGARNPSVDLALDVERGTGGRVTASEFISICLQSKRKLAA</sequence>
<dbReference type="AlphaFoldDB" id="A0A7V6P810"/>
<name>A0A7V6P810_9HYPH</name>
<reference evidence="1 2" key="1">
    <citation type="journal article" date="2020" name="Biotechnol. Biofuels">
        <title>New insights from the biogas microbiome by comprehensive genome-resolved metagenomics of nearly 1600 species originating from multiple anaerobic digesters.</title>
        <authorList>
            <person name="Campanaro S."/>
            <person name="Treu L."/>
            <person name="Rodriguez-R L.M."/>
            <person name="Kovalovszki A."/>
            <person name="Ziels R.M."/>
            <person name="Maus I."/>
            <person name="Zhu X."/>
            <person name="Kougias P.G."/>
            <person name="Basile A."/>
            <person name="Luo G."/>
            <person name="Schluter A."/>
            <person name="Konstantinidis K.T."/>
            <person name="Angelidaki I."/>
        </authorList>
    </citation>
    <scope>NUCLEOTIDE SEQUENCE [LARGE SCALE GENOMIC DNA]</scope>
    <source>
        <strain evidence="1">AS04akNAM_66</strain>
    </source>
</reference>
<gene>
    <name evidence="1" type="ORF">GXX48_00655</name>
</gene>
<evidence type="ECO:0000313" key="2">
    <source>
        <dbReference type="Proteomes" id="UP000551563"/>
    </source>
</evidence>
<dbReference type="InterPro" id="IPR001387">
    <property type="entry name" value="Cro/C1-type_HTH"/>
</dbReference>
<dbReference type="Gene3D" id="1.10.260.40">
    <property type="entry name" value="lambda repressor-like DNA-binding domains"/>
    <property type="match status" value="1"/>
</dbReference>
<dbReference type="SUPFAM" id="SSF47413">
    <property type="entry name" value="lambda repressor-like DNA-binding domains"/>
    <property type="match status" value="1"/>
</dbReference>